<dbReference type="EMBL" id="LRBS01000100">
    <property type="protein sequence ID" value="OII73850.1"/>
    <property type="molecule type" value="Genomic_DNA"/>
</dbReference>
<organism evidence="2 3">
    <name type="scientific">Cryptosporidium andersoni</name>
    <dbReference type="NCBI Taxonomy" id="117008"/>
    <lineage>
        <taxon>Eukaryota</taxon>
        <taxon>Sar</taxon>
        <taxon>Alveolata</taxon>
        <taxon>Apicomplexa</taxon>
        <taxon>Conoidasida</taxon>
        <taxon>Coccidia</taxon>
        <taxon>Eucoccidiorida</taxon>
        <taxon>Eimeriorina</taxon>
        <taxon>Cryptosporidiidae</taxon>
        <taxon>Cryptosporidium</taxon>
    </lineage>
</organism>
<dbReference type="OrthoDB" id="343358at2759"/>
<reference evidence="2 3" key="1">
    <citation type="submission" date="2016-10" db="EMBL/GenBank/DDBJ databases">
        <title>Reductive evolution of mitochondrial metabolism and differential evolution of invasion-related proteins in Cryptosporidium.</title>
        <authorList>
            <person name="Liu S."/>
            <person name="Roellig D.M."/>
            <person name="Guo Y."/>
            <person name="Li N."/>
            <person name="Frace M.A."/>
            <person name="Tang K."/>
            <person name="Zhang L."/>
            <person name="Feng Y."/>
            <person name="Xiao L."/>
        </authorList>
    </citation>
    <scope>NUCLEOTIDE SEQUENCE [LARGE SCALE GENOMIC DNA]</scope>
    <source>
        <strain evidence="2">30847</strain>
    </source>
</reference>
<evidence type="ECO:0000256" key="1">
    <source>
        <dbReference type="SAM" id="MobiDB-lite"/>
    </source>
</evidence>
<proteinExistence type="predicted"/>
<comment type="caution">
    <text evidence="2">The sequence shown here is derived from an EMBL/GenBank/DDBJ whole genome shotgun (WGS) entry which is preliminary data.</text>
</comment>
<dbReference type="Proteomes" id="UP000186804">
    <property type="component" value="Unassembled WGS sequence"/>
</dbReference>
<name>A0A1J4MHW3_9CRYT</name>
<protein>
    <submittedName>
        <fullName evidence="2">Uncharacterized protein</fullName>
    </submittedName>
</protein>
<keyword evidence="3" id="KW-1185">Reference proteome</keyword>
<evidence type="ECO:0000313" key="2">
    <source>
        <dbReference type="EMBL" id="OII73850.1"/>
    </source>
</evidence>
<dbReference type="VEuPathDB" id="CryptoDB:cand_017760"/>
<gene>
    <name evidence="2" type="ORF">cand_017760</name>
</gene>
<accession>A0A1J4MHW3</accession>
<dbReference type="RefSeq" id="XP_067067220.1">
    <property type="nucleotide sequence ID" value="XM_067212010.1"/>
</dbReference>
<dbReference type="AlphaFoldDB" id="A0A1J4MHW3"/>
<feature type="region of interest" description="Disordered" evidence="1">
    <location>
        <begin position="44"/>
        <end position="68"/>
    </location>
</feature>
<evidence type="ECO:0000313" key="3">
    <source>
        <dbReference type="Proteomes" id="UP000186804"/>
    </source>
</evidence>
<dbReference type="GeneID" id="92365961"/>
<sequence length="199" mass="22785">MTDVEVYRETLGIIKEYIFNKYGPKEDSVIDSIIKSKGIPPLPQCKLSSTKNKKKTKVNSPNDRKTTKVNRINTNLIPVNESQETEINQSLNKEINRDYLSHKNNKHPFNNSMYNPKSKKKYPKNNKIDNINYIKEYTARASISVNNISDEDKSSQVRSILRMATSIEELNMAIQLAYSVGLNYEAGLGERKLKKLLEG</sequence>
<feature type="region of interest" description="Disordered" evidence="1">
    <location>
        <begin position="101"/>
        <end position="125"/>
    </location>
</feature>